<dbReference type="Proteomes" id="UP000837857">
    <property type="component" value="Chromosome 2"/>
</dbReference>
<evidence type="ECO:0000256" key="1">
    <source>
        <dbReference type="SAM" id="MobiDB-lite"/>
    </source>
</evidence>
<sequence length="109" mass="12007">MPQLAGRGVTSSRLRLVCGRFPEPLAALPSCSTAIITSIMNSRRRTSIGTPRKSTSQSESNCSCGTLRSDSQWFCDDFGDERVQRKQLVRACYKLTVGALRVITNEPQP</sequence>
<feature type="non-terminal residue" evidence="2">
    <location>
        <position position="1"/>
    </location>
</feature>
<dbReference type="EMBL" id="OW152814">
    <property type="protein sequence ID" value="CAH2050029.1"/>
    <property type="molecule type" value="Genomic_DNA"/>
</dbReference>
<protein>
    <submittedName>
        <fullName evidence="2">Uncharacterized protein</fullName>
    </submittedName>
</protein>
<keyword evidence="3" id="KW-1185">Reference proteome</keyword>
<accession>A0ABN8IBD3</accession>
<reference evidence="2" key="1">
    <citation type="submission" date="2022-03" db="EMBL/GenBank/DDBJ databases">
        <authorList>
            <person name="Martin H S."/>
        </authorList>
    </citation>
    <scope>NUCLEOTIDE SEQUENCE</scope>
</reference>
<organism evidence="2 3">
    <name type="scientific">Iphiclides podalirius</name>
    <name type="common">scarce swallowtail</name>
    <dbReference type="NCBI Taxonomy" id="110791"/>
    <lineage>
        <taxon>Eukaryota</taxon>
        <taxon>Metazoa</taxon>
        <taxon>Ecdysozoa</taxon>
        <taxon>Arthropoda</taxon>
        <taxon>Hexapoda</taxon>
        <taxon>Insecta</taxon>
        <taxon>Pterygota</taxon>
        <taxon>Neoptera</taxon>
        <taxon>Endopterygota</taxon>
        <taxon>Lepidoptera</taxon>
        <taxon>Glossata</taxon>
        <taxon>Ditrysia</taxon>
        <taxon>Papilionoidea</taxon>
        <taxon>Papilionidae</taxon>
        <taxon>Papilioninae</taxon>
        <taxon>Iphiclides</taxon>
    </lineage>
</organism>
<evidence type="ECO:0000313" key="3">
    <source>
        <dbReference type="Proteomes" id="UP000837857"/>
    </source>
</evidence>
<gene>
    <name evidence="2" type="ORF">IPOD504_LOCUS7186</name>
</gene>
<feature type="region of interest" description="Disordered" evidence="1">
    <location>
        <begin position="42"/>
        <end position="61"/>
    </location>
</feature>
<name>A0ABN8IBD3_9NEOP</name>
<evidence type="ECO:0000313" key="2">
    <source>
        <dbReference type="EMBL" id="CAH2050029.1"/>
    </source>
</evidence>
<proteinExistence type="predicted"/>